<sequence length="73" mass="8260">MVKQIPQIKPSLATPMKSERVHCKIEDIEQFYNQFEEILKIGIPAPLVLNVDETGCDEWVDSSDITVLIPSDC</sequence>
<evidence type="ECO:0000313" key="1">
    <source>
        <dbReference type="EMBL" id="KAK8848259.1"/>
    </source>
</evidence>
<gene>
    <name evidence="1" type="ORF">M9Y10_019315</name>
</gene>
<comment type="caution">
    <text evidence="1">The sequence shown here is derived from an EMBL/GenBank/DDBJ whole genome shotgun (WGS) entry which is preliminary data.</text>
</comment>
<keyword evidence="2" id="KW-1185">Reference proteome</keyword>
<dbReference type="EMBL" id="JAPFFF010000027">
    <property type="protein sequence ID" value="KAK8848259.1"/>
    <property type="molecule type" value="Genomic_DNA"/>
</dbReference>
<reference evidence="1 2" key="1">
    <citation type="submission" date="2024-04" db="EMBL/GenBank/DDBJ databases">
        <title>Tritrichomonas musculus Genome.</title>
        <authorList>
            <person name="Alves-Ferreira E."/>
            <person name="Grigg M."/>
            <person name="Lorenzi H."/>
            <person name="Galac M."/>
        </authorList>
    </citation>
    <scope>NUCLEOTIDE SEQUENCE [LARGE SCALE GENOMIC DNA]</scope>
    <source>
        <strain evidence="1 2">EAF2021</strain>
    </source>
</reference>
<proteinExistence type="predicted"/>
<name>A0ABR2HK43_9EUKA</name>
<accession>A0ABR2HK43</accession>
<evidence type="ECO:0000313" key="2">
    <source>
        <dbReference type="Proteomes" id="UP001470230"/>
    </source>
</evidence>
<organism evidence="1 2">
    <name type="scientific">Tritrichomonas musculus</name>
    <dbReference type="NCBI Taxonomy" id="1915356"/>
    <lineage>
        <taxon>Eukaryota</taxon>
        <taxon>Metamonada</taxon>
        <taxon>Parabasalia</taxon>
        <taxon>Tritrichomonadida</taxon>
        <taxon>Tritrichomonadidae</taxon>
        <taxon>Tritrichomonas</taxon>
    </lineage>
</organism>
<protein>
    <submittedName>
        <fullName evidence="1">Uncharacterized protein</fullName>
    </submittedName>
</protein>
<dbReference type="Proteomes" id="UP001470230">
    <property type="component" value="Unassembled WGS sequence"/>
</dbReference>